<comment type="caution">
    <text evidence="2">The sequence shown here is derived from an EMBL/GenBank/DDBJ whole genome shotgun (WGS) entry which is preliminary data.</text>
</comment>
<dbReference type="Proteomes" id="UP001364224">
    <property type="component" value="Unassembled WGS sequence"/>
</dbReference>
<proteinExistence type="predicted"/>
<keyword evidence="1" id="KW-1133">Transmembrane helix</keyword>
<keyword evidence="1" id="KW-0812">Transmembrane</keyword>
<dbReference type="EMBL" id="JAZHRV010000001">
    <property type="protein sequence ID" value="MEH2553714.1"/>
    <property type="molecule type" value="Genomic_DNA"/>
</dbReference>
<evidence type="ECO:0000313" key="3">
    <source>
        <dbReference type="Proteomes" id="UP001364224"/>
    </source>
</evidence>
<organism evidence="2 3">
    <name type="scientific">Bradyrhizobium algeriense</name>
    <dbReference type="NCBI Taxonomy" id="634784"/>
    <lineage>
        <taxon>Bacteria</taxon>
        <taxon>Pseudomonadati</taxon>
        <taxon>Pseudomonadota</taxon>
        <taxon>Alphaproteobacteria</taxon>
        <taxon>Hyphomicrobiales</taxon>
        <taxon>Nitrobacteraceae</taxon>
        <taxon>Bradyrhizobium</taxon>
    </lineage>
</organism>
<evidence type="ECO:0000313" key="2">
    <source>
        <dbReference type="EMBL" id="MEH2553714.1"/>
    </source>
</evidence>
<evidence type="ECO:0000256" key="1">
    <source>
        <dbReference type="SAM" id="Phobius"/>
    </source>
</evidence>
<name>A0ABU8B5A9_9BRAD</name>
<dbReference type="RefSeq" id="WP_334478241.1">
    <property type="nucleotide sequence ID" value="NZ_JAZHRV010000001.1"/>
</dbReference>
<accession>A0ABU8B5A9</accession>
<sequence>MANEKNNLFATGTPDLAALLFVRGHLALKGGRVLYAVIGFVIMHFSPMPLLQ</sequence>
<keyword evidence="3" id="KW-1185">Reference proteome</keyword>
<feature type="transmembrane region" description="Helical" evidence="1">
    <location>
        <begin position="33"/>
        <end position="51"/>
    </location>
</feature>
<gene>
    <name evidence="2" type="ORF">V1286_001243</name>
</gene>
<reference evidence="2 3" key="1">
    <citation type="submission" date="2024-02" db="EMBL/GenBank/DDBJ databases">
        <title>Adaptive strategies in a cosmopolitan and abundant soil bacterium.</title>
        <authorList>
            <person name="Carini P."/>
        </authorList>
    </citation>
    <scope>NUCLEOTIDE SEQUENCE [LARGE SCALE GENOMIC DNA]</scope>
    <source>
        <strain evidence="2 3">AZCC 1608</strain>
    </source>
</reference>
<keyword evidence="1" id="KW-0472">Membrane</keyword>
<protein>
    <submittedName>
        <fullName evidence="2">Uncharacterized protein</fullName>
    </submittedName>
</protein>